<proteinExistence type="predicted"/>
<dbReference type="AlphaFoldDB" id="G7YJP3"/>
<protein>
    <submittedName>
        <fullName evidence="2">Protein disulfide-isomerase</fullName>
    </submittedName>
</protein>
<organism evidence="2 3">
    <name type="scientific">Clonorchis sinensis</name>
    <name type="common">Chinese liver fluke</name>
    <dbReference type="NCBI Taxonomy" id="79923"/>
    <lineage>
        <taxon>Eukaryota</taxon>
        <taxon>Metazoa</taxon>
        <taxon>Spiralia</taxon>
        <taxon>Lophotrochozoa</taxon>
        <taxon>Platyhelminthes</taxon>
        <taxon>Trematoda</taxon>
        <taxon>Digenea</taxon>
        <taxon>Opisthorchiida</taxon>
        <taxon>Opisthorchiata</taxon>
        <taxon>Opisthorchiidae</taxon>
        <taxon>Clonorchis</taxon>
    </lineage>
</organism>
<reference key="2">
    <citation type="submission" date="2011-10" db="EMBL/GenBank/DDBJ databases">
        <title>The genome and transcriptome sequence of Clonorchis sinensis provide insights into the carcinogenic liver fluke.</title>
        <authorList>
            <person name="Wang X."/>
            <person name="Huang Y."/>
            <person name="Chen W."/>
            <person name="Liu H."/>
            <person name="Guo L."/>
            <person name="Chen Y."/>
            <person name="Luo F."/>
            <person name="Zhou W."/>
            <person name="Sun J."/>
            <person name="Mao Q."/>
            <person name="Liang P."/>
            <person name="Zhou C."/>
            <person name="Tian Y."/>
            <person name="Men J."/>
            <person name="Lv X."/>
            <person name="Huang L."/>
            <person name="Zhou J."/>
            <person name="Hu Y."/>
            <person name="Li R."/>
            <person name="Zhang F."/>
            <person name="Lei H."/>
            <person name="Li X."/>
            <person name="Hu X."/>
            <person name="Liang C."/>
            <person name="Xu J."/>
            <person name="Wu Z."/>
            <person name="Yu X."/>
        </authorList>
    </citation>
    <scope>NUCLEOTIDE SEQUENCE</scope>
    <source>
        <strain>Henan</strain>
    </source>
</reference>
<reference evidence="2" key="1">
    <citation type="journal article" date="2011" name="Genome Biol.">
        <title>The draft genome of the carcinogenic human liver fluke Clonorchis sinensis.</title>
        <authorList>
            <person name="Wang X."/>
            <person name="Chen W."/>
            <person name="Huang Y."/>
            <person name="Sun J."/>
            <person name="Men J."/>
            <person name="Liu H."/>
            <person name="Luo F."/>
            <person name="Guo L."/>
            <person name="Lv X."/>
            <person name="Deng C."/>
            <person name="Zhou C."/>
            <person name="Fan Y."/>
            <person name="Li X."/>
            <person name="Huang L."/>
            <person name="Hu Y."/>
            <person name="Liang C."/>
            <person name="Hu X."/>
            <person name="Xu J."/>
            <person name="Yu X."/>
        </authorList>
    </citation>
    <scope>NUCLEOTIDE SEQUENCE [LARGE SCALE GENOMIC DNA]</scope>
    <source>
        <strain evidence="2">Henan</strain>
    </source>
</reference>
<dbReference type="EMBL" id="DF143436">
    <property type="protein sequence ID" value="GAA53176.1"/>
    <property type="molecule type" value="Genomic_DNA"/>
</dbReference>
<accession>G7YJP3</accession>
<evidence type="ECO:0000313" key="2">
    <source>
        <dbReference type="EMBL" id="GAA53176.1"/>
    </source>
</evidence>
<feature type="non-terminal residue" evidence="2">
    <location>
        <position position="969"/>
    </location>
</feature>
<dbReference type="GO" id="GO:0016853">
    <property type="term" value="F:isomerase activity"/>
    <property type="evidence" value="ECO:0007669"/>
    <property type="project" value="UniProtKB-KW"/>
</dbReference>
<feature type="region of interest" description="Disordered" evidence="1">
    <location>
        <begin position="392"/>
        <end position="415"/>
    </location>
</feature>
<name>G7YJP3_CLOSI</name>
<keyword evidence="2" id="KW-0413">Isomerase</keyword>
<evidence type="ECO:0000313" key="3">
    <source>
        <dbReference type="Proteomes" id="UP000008909"/>
    </source>
</evidence>
<dbReference type="PANTHER" id="PTHR47331">
    <property type="entry name" value="PHD-TYPE DOMAIN-CONTAINING PROTEIN"/>
    <property type="match status" value="1"/>
</dbReference>
<keyword evidence="3" id="KW-1185">Reference proteome</keyword>
<sequence>MLELKTACNDGKIETLRTVVRMTSDDFSDEPFTNRVGFVLFLGFLQIFGDVRRVESNERRTRSRLLESLKGITIINKFTSLHTHRCVLLTNHRYVEMFYRLVFLSSVVQDGSCFVLWSTKFTLESDGFPDFLGISSHRWVILSLAEGHSRSTFDATILCRKLSKSTFFPAAIPTAETAVQIMTLFRCELRGLSVESGFSSGCKSHSEVRRGSSFRRTVGEAGNFSTRKAHLSGYICEEKREYISNGSTYSGHDESTPSRLSPRVYEQSRRRIRHSISASHFALFEVYLLILRQFRALERSPLIGPYWSTSTPWRPERCFDGLHYKKLGHTVAGRVRSKRHTGTDYVTISLEKEIQQEEITREMELETEKQKLASSKRMLLFYEAFDDESSVSDDCEPKVNPEESECVRPSPNLPGKDGASDIRTAAHEMNNIHFDHYATAPGITLQRNEVGKFSGNPMEVRKFMKAFQMSVADRLFDDSNKLMYHLHYCCWEAKEAVKHCVFLPGQAGYQKAMDIFRTPHDIAQSFMNELLGGGPIALRDIDILRRLIRKMVSCVLAVRQTQYTADLIYSTNLRRIVERLPRHLQQRWIEAADDIPHSGPGPDFDHLISFLHSSVSIASNCYGVIAISRRYANQVDKVGLGCPPRKARINVVTLKANMAFPNCLHTHNISDCQVSRYASIAWSLNIRRLSVAWLHIATSRTATNDIVCFTADGGEGYERCQRQLSGTWGTPELSWAHNSPAGWAKADCIITLMLDNGSDTTLLTTDVAKQLGIEKEATRVEVSSVNGPDIRDIMEVNFAIQSLLDGYVVDVDCASTIGSPLITKAVIPVDLSLSKWTHLADVQPVRIIGNDVSILIGTNVPKAHWVIEQRLGSLKHPYAYLTALGWDHFGPATPAETADAYHPNVHPFGATSFSLCVAFALRKVADDNRNVSEEETVSVVKENFYVDDCLVSVKSIDIAKKPPDVDFER</sequence>
<gene>
    <name evidence="2" type="ORF">CLF_109706</name>
</gene>
<evidence type="ECO:0000256" key="1">
    <source>
        <dbReference type="SAM" id="MobiDB-lite"/>
    </source>
</evidence>
<dbReference type="Proteomes" id="UP000008909">
    <property type="component" value="Unassembled WGS sequence"/>
</dbReference>